<evidence type="ECO:0000313" key="2">
    <source>
        <dbReference type="Proteomes" id="UP000438448"/>
    </source>
</evidence>
<dbReference type="PROSITE" id="PS51257">
    <property type="entry name" value="PROKAR_LIPOPROTEIN"/>
    <property type="match status" value="1"/>
</dbReference>
<dbReference type="Pfam" id="PF12079">
    <property type="entry name" value="DUF3558"/>
    <property type="match status" value="1"/>
</dbReference>
<gene>
    <name evidence="1" type="ORF">NRB20_11740</name>
</gene>
<keyword evidence="2" id="KW-1185">Reference proteome</keyword>
<evidence type="ECO:0000313" key="1">
    <source>
        <dbReference type="EMBL" id="MQY18105.1"/>
    </source>
</evidence>
<dbReference type="Proteomes" id="UP000438448">
    <property type="component" value="Unassembled WGS sequence"/>
</dbReference>
<comment type="caution">
    <text evidence="1">The sequence shown here is derived from an EMBL/GenBank/DDBJ whole genome shotgun (WGS) entry which is preliminary data.</text>
</comment>
<sequence length="195" mass="20395">MRTITAPGRMAVSAALTGVAVVGLVTGCTKETTGTPAASPTTTGAGHLDEALWNPCNLVSADALQAAKLDPASKVTGIDVNGAVNTTEKSCAWTSTEGPYQVGVAADRFTLDQVRANTALTVIGDVQVGSRKAVTSEDKQDASDKLTCDVSFPFAQGTFDVYLYWRYSERDKITQSPPCGLALSHAVALEPFLPK</sequence>
<proteinExistence type="predicted"/>
<reference evidence="1 2" key="1">
    <citation type="submission" date="2019-10" db="EMBL/GenBank/DDBJ databases">
        <title>Nocardia macrotermitis sp. nov. and Nocardia aurantia sp. nov., isolated from the gut of fungus growing-termite Macrotermes natalensis.</title>
        <authorList>
            <person name="Benndorf R."/>
            <person name="Schwitalla J."/>
            <person name="Martin K."/>
            <person name="De Beer W."/>
            <person name="Kaster A.-K."/>
            <person name="Vollmers J."/>
            <person name="Poulsen M."/>
            <person name="Beemelmanns C."/>
        </authorList>
    </citation>
    <scope>NUCLEOTIDE SEQUENCE [LARGE SCALE GENOMIC DNA]</scope>
    <source>
        <strain evidence="1 2">RB20</strain>
    </source>
</reference>
<name>A0A7K0CX78_9NOCA</name>
<dbReference type="InterPro" id="IPR024520">
    <property type="entry name" value="DUF3558"/>
</dbReference>
<dbReference type="AlphaFoldDB" id="A0A7K0CX78"/>
<dbReference type="EMBL" id="WEGK01000002">
    <property type="protein sequence ID" value="MQY18105.1"/>
    <property type="molecule type" value="Genomic_DNA"/>
</dbReference>
<accession>A0A7K0CX78</accession>
<organism evidence="1 2">
    <name type="scientific">Nocardia macrotermitis</name>
    <dbReference type="NCBI Taxonomy" id="2585198"/>
    <lineage>
        <taxon>Bacteria</taxon>
        <taxon>Bacillati</taxon>
        <taxon>Actinomycetota</taxon>
        <taxon>Actinomycetes</taxon>
        <taxon>Mycobacteriales</taxon>
        <taxon>Nocardiaceae</taxon>
        <taxon>Nocardia</taxon>
    </lineage>
</organism>
<dbReference type="OrthoDB" id="4563594at2"/>
<evidence type="ECO:0008006" key="3">
    <source>
        <dbReference type="Google" id="ProtNLM"/>
    </source>
</evidence>
<protein>
    <recommendedName>
        <fullName evidence="3">DUF3558 domain-containing protein</fullName>
    </recommendedName>
</protein>